<feature type="domain" description="ThuA-like" evidence="1">
    <location>
        <begin position="5"/>
        <end position="220"/>
    </location>
</feature>
<keyword evidence="3" id="KW-1185">Reference proteome</keyword>
<organism evidence="2 3">
    <name type="scientific">Fimbriimonas ginsengisoli Gsoil 348</name>
    <dbReference type="NCBI Taxonomy" id="661478"/>
    <lineage>
        <taxon>Bacteria</taxon>
        <taxon>Bacillati</taxon>
        <taxon>Armatimonadota</taxon>
        <taxon>Fimbriimonadia</taxon>
        <taxon>Fimbriimonadales</taxon>
        <taxon>Fimbriimonadaceae</taxon>
        <taxon>Fimbriimonas</taxon>
    </lineage>
</organism>
<dbReference type="PANTHER" id="PTHR40469:SF2">
    <property type="entry name" value="GALACTOSE-BINDING DOMAIN-LIKE SUPERFAMILY PROTEIN"/>
    <property type="match status" value="1"/>
</dbReference>
<dbReference type="Proteomes" id="UP000027982">
    <property type="component" value="Chromosome"/>
</dbReference>
<dbReference type="EMBL" id="CP007139">
    <property type="protein sequence ID" value="AIE86103.1"/>
    <property type="molecule type" value="Genomic_DNA"/>
</dbReference>
<dbReference type="OrthoDB" id="9785923at2"/>
<dbReference type="RefSeq" id="WP_025225352.1">
    <property type="nucleotide sequence ID" value="NZ_CP007139.1"/>
</dbReference>
<gene>
    <name evidence="2" type="ORF">OP10G_2735</name>
</gene>
<dbReference type="SUPFAM" id="SSF52317">
    <property type="entry name" value="Class I glutamine amidotransferase-like"/>
    <property type="match status" value="1"/>
</dbReference>
<evidence type="ECO:0000313" key="2">
    <source>
        <dbReference type="EMBL" id="AIE86103.1"/>
    </source>
</evidence>
<dbReference type="STRING" id="661478.OP10G_2735"/>
<dbReference type="Pfam" id="PF06283">
    <property type="entry name" value="ThuA"/>
    <property type="match status" value="1"/>
</dbReference>
<dbReference type="InterPro" id="IPR029010">
    <property type="entry name" value="ThuA-like"/>
</dbReference>
<dbReference type="PANTHER" id="PTHR40469">
    <property type="entry name" value="SECRETED GLYCOSYL HYDROLASE"/>
    <property type="match status" value="1"/>
</dbReference>
<dbReference type="KEGG" id="fgi:OP10G_2735"/>
<reference evidence="2 3" key="1">
    <citation type="journal article" date="2014" name="PLoS ONE">
        <title>The first complete genome sequence of the class fimbriimonadia in the phylum armatimonadetes.</title>
        <authorList>
            <person name="Hu Z.Y."/>
            <person name="Wang Y.Z."/>
            <person name="Im W.T."/>
            <person name="Wang S.Y."/>
            <person name="Zhao G.P."/>
            <person name="Zheng H.J."/>
            <person name="Quan Z.X."/>
        </authorList>
    </citation>
    <scope>NUCLEOTIDE SEQUENCE [LARGE SCALE GENOMIC DNA]</scope>
    <source>
        <strain evidence="2">Gsoil 348</strain>
    </source>
</reference>
<dbReference type="HOGENOM" id="CLU_100195_0_0_0"/>
<dbReference type="Gene3D" id="3.40.50.880">
    <property type="match status" value="1"/>
</dbReference>
<name>A0A068NRG1_FIMGI</name>
<dbReference type="InterPro" id="IPR029062">
    <property type="entry name" value="Class_I_gatase-like"/>
</dbReference>
<protein>
    <recommendedName>
        <fullName evidence="1">ThuA-like domain-containing protein</fullName>
    </recommendedName>
</protein>
<dbReference type="eggNOG" id="COG3828">
    <property type="taxonomic scope" value="Bacteria"/>
</dbReference>
<proteinExistence type="predicted"/>
<sequence length="232" mass="25927">MADRKALIVWGGWDGHEPEKVAHFFEMLLKGEGFNVEVSNTLDTFADEEKVRSMNLLVPIYTMSEITPAQRDPILRAVREDGIGIAGCHGGMCDSFRVDTEWQFMTGGQWVAHPGNDGVRYTVNINAAVPHPITDGIPDFEVVSEQYYLHTDPGNQVLATTDFPTPGVDGPHVENPCKMPQVWTKMYGKGRVFYNALGHHCDVLEAEHPRELMRRGFLWAAKGVGLINRVHV</sequence>
<evidence type="ECO:0000313" key="3">
    <source>
        <dbReference type="Proteomes" id="UP000027982"/>
    </source>
</evidence>
<evidence type="ECO:0000259" key="1">
    <source>
        <dbReference type="Pfam" id="PF06283"/>
    </source>
</evidence>
<accession>A0A068NRG1</accession>
<dbReference type="AlphaFoldDB" id="A0A068NRG1"/>